<evidence type="ECO:0000313" key="3">
    <source>
        <dbReference type="Proteomes" id="UP000431269"/>
    </source>
</evidence>
<sequence>MRGVLFALAALAALSSPALAQEPPKNVVLVTIDGLRWEELFRGADPDLVRDAETRARYVDVPDRAQALAPFLLGFAQTGALIGNRDAGSCALVSNDFWFSYPGYAEMLGGRPNPRVRYNAAIQNDDVTVLERLIRRPEFADQVRVFAEWNAVPAIVNTERSGIPVSLPPDYEAPHDPQVMTAAREVLADLPRVTWINLGGTDTNAHAGRYPDYLASASAADAFLSELWTSIETNPRTAGRTTLIVTTDHGRGASARNRWRGHGSGRWRGIVVPGLRHVGSDAVWIAARGPGIGGGSYGMENCATVSQVAATMLRSIDLDEERQSDMAPALDVFATAP</sequence>
<dbReference type="SUPFAM" id="SSF53649">
    <property type="entry name" value="Alkaline phosphatase-like"/>
    <property type="match status" value="1"/>
</dbReference>
<evidence type="ECO:0000256" key="1">
    <source>
        <dbReference type="SAM" id="SignalP"/>
    </source>
</evidence>
<dbReference type="AlphaFoldDB" id="A0A6I6N1B1"/>
<keyword evidence="3" id="KW-1185">Reference proteome</keyword>
<evidence type="ECO:0008006" key="4">
    <source>
        <dbReference type="Google" id="ProtNLM"/>
    </source>
</evidence>
<reference evidence="3" key="1">
    <citation type="submission" date="2019-12" db="EMBL/GenBank/DDBJ databases">
        <title>Complete genome of Terracaulis silvestris 0127_4.</title>
        <authorList>
            <person name="Vieira S."/>
            <person name="Riedel T."/>
            <person name="Sproer C."/>
            <person name="Pascual J."/>
            <person name="Boedeker C."/>
            <person name="Overmann J."/>
        </authorList>
    </citation>
    <scope>NUCLEOTIDE SEQUENCE [LARGE SCALE GENOMIC DNA]</scope>
    <source>
        <strain evidence="3">0127_4</strain>
    </source>
</reference>
<keyword evidence="1" id="KW-0732">Signal</keyword>
<evidence type="ECO:0000313" key="2">
    <source>
        <dbReference type="EMBL" id="QGZ97113.1"/>
    </source>
</evidence>
<dbReference type="Gene3D" id="3.40.720.10">
    <property type="entry name" value="Alkaline Phosphatase, subunit A"/>
    <property type="match status" value="1"/>
</dbReference>
<dbReference type="EMBL" id="CP047045">
    <property type="protein sequence ID" value="QGZ97113.1"/>
    <property type="molecule type" value="Genomic_DNA"/>
</dbReference>
<proteinExistence type="predicted"/>
<dbReference type="Proteomes" id="UP000431269">
    <property type="component" value="Chromosome"/>
</dbReference>
<protein>
    <recommendedName>
        <fullName evidence="4">Phosphoglyceromutase</fullName>
    </recommendedName>
</protein>
<feature type="chain" id="PRO_5026235069" description="Phosphoglyceromutase" evidence="1">
    <location>
        <begin position="21"/>
        <end position="337"/>
    </location>
</feature>
<organism evidence="2 3">
    <name type="scientific">Terricaulis silvestris</name>
    <dbReference type="NCBI Taxonomy" id="2686094"/>
    <lineage>
        <taxon>Bacteria</taxon>
        <taxon>Pseudomonadati</taxon>
        <taxon>Pseudomonadota</taxon>
        <taxon>Alphaproteobacteria</taxon>
        <taxon>Caulobacterales</taxon>
        <taxon>Caulobacteraceae</taxon>
        <taxon>Terricaulis</taxon>
    </lineage>
</organism>
<dbReference type="KEGG" id="tsv:DSM104635_03979"/>
<accession>A0A6I6N1B1</accession>
<gene>
    <name evidence="2" type="ORF">DSM104635_03979</name>
</gene>
<dbReference type="InterPro" id="IPR017850">
    <property type="entry name" value="Alkaline_phosphatase_core_sf"/>
</dbReference>
<dbReference type="RefSeq" id="WP_158767938.1">
    <property type="nucleotide sequence ID" value="NZ_CP047045.1"/>
</dbReference>
<feature type="signal peptide" evidence="1">
    <location>
        <begin position="1"/>
        <end position="20"/>
    </location>
</feature>
<name>A0A6I6N1B1_9CAUL</name>